<dbReference type="GO" id="GO:0005634">
    <property type="term" value="C:nucleus"/>
    <property type="evidence" value="ECO:0007669"/>
    <property type="project" value="UniProtKB-SubCell"/>
</dbReference>
<dbReference type="GO" id="GO:0006355">
    <property type="term" value="P:regulation of DNA-templated transcription"/>
    <property type="evidence" value="ECO:0007669"/>
    <property type="project" value="InterPro"/>
</dbReference>
<protein>
    <recommendedName>
        <fullName evidence="6">NAC domain-containing protein</fullName>
    </recommendedName>
</protein>
<name>A0A921QAL9_SORBI</name>
<dbReference type="EMBL" id="CM027688">
    <property type="protein sequence ID" value="KAG0517460.1"/>
    <property type="molecule type" value="Genomic_DNA"/>
</dbReference>
<evidence type="ECO:0000256" key="1">
    <source>
        <dbReference type="ARBA" id="ARBA00004123"/>
    </source>
</evidence>
<feature type="domain" description="NAC" evidence="6">
    <location>
        <begin position="22"/>
        <end position="194"/>
    </location>
</feature>
<evidence type="ECO:0000256" key="5">
    <source>
        <dbReference type="ARBA" id="ARBA00023242"/>
    </source>
</evidence>
<evidence type="ECO:0000256" key="4">
    <source>
        <dbReference type="ARBA" id="ARBA00023163"/>
    </source>
</evidence>
<dbReference type="GO" id="GO:0003677">
    <property type="term" value="F:DNA binding"/>
    <property type="evidence" value="ECO:0007669"/>
    <property type="project" value="UniProtKB-KW"/>
</dbReference>
<dbReference type="InterPro" id="IPR036093">
    <property type="entry name" value="NAC_dom_sf"/>
</dbReference>
<dbReference type="InterPro" id="IPR003441">
    <property type="entry name" value="NAC-dom"/>
</dbReference>
<accession>A0A921QAL9</accession>
<dbReference type="PANTHER" id="PTHR31744:SF223">
    <property type="entry name" value="NAC DOMAIN-CONTAINING PROTEIN"/>
    <property type="match status" value="1"/>
</dbReference>
<evidence type="ECO:0000313" key="8">
    <source>
        <dbReference type="Proteomes" id="UP000807115"/>
    </source>
</evidence>
<evidence type="ECO:0000256" key="2">
    <source>
        <dbReference type="ARBA" id="ARBA00023015"/>
    </source>
</evidence>
<keyword evidence="3" id="KW-0238">DNA-binding</keyword>
<sequence>MADQQQPQQEEMNIVRVGGLDLLPGFRFHPNDFEIVNDYLMKKVHNRDFICAIGEVDLNKTEPWDLPREAKMNEKEWYFFSKKDRKYPTGLRANRATEAGYWKATGKDKEVYKPSKGEGVVLLIGMKKTLVFYEGRAPRGNKTNWVMHEYRLEGNSRVPSPTSASSSTTNATIAIKASAFVSKDEWVICRVFHKTTGIRKTTIPAYQVAMPDAEIDQNQNNTLAIPVPMQLQLPQSMPMPMQCPILPDFSMDPVPPYYPNSNTGIGMPLVMPPMAGIGGTGGLQINGSLFNNPMVVPPSMNFYHQMGMGSSAGQMGTGEPIGQMDMGALVGQMGIGPVAQMDMGAASASGFNVAMSESRPSSMVLQKDEQANAAEITSMMSVSGPGSATTTIEIDGIWKYKY</sequence>
<organism evidence="7 8">
    <name type="scientific">Sorghum bicolor</name>
    <name type="common">Sorghum</name>
    <name type="synonym">Sorghum vulgare</name>
    <dbReference type="NCBI Taxonomy" id="4558"/>
    <lineage>
        <taxon>Eukaryota</taxon>
        <taxon>Viridiplantae</taxon>
        <taxon>Streptophyta</taxon>
        <taxon>Embryophyta</taxon>
        <taxon>Tracheophyta</taxon>
        <taxon>Spermatophyta</taxon>
        <taxon>Magnoliopsida</taxon>
        <taxon>Liliopsida</taxon>
        <taxon>Poales</taxon>
        <taxon>Poaceae</taxon>
        <taxon>PACMAD clade</taxon>
        <taxon>Panicoideae</taxon>
        <taxon>Andropogonodae</taxon>
        <taxon>Andropogoneae</taxon>
        <taxon>Sorghinae</taxon>
        <taxon>Sorghum</taxon>
    </lineage>
</organism>
<evidence type="ECO:0000259" key="6">
    <source>
        <dbReference type="PROSITE" id="PS51005"/>
    </source>
</evidence>
<dbReference type="Proteomes" id="UP000807115">
    <property type="component" value="Chromosome 9"/>
</dbReference>
<dbReference type="PROSITE" id="PS51005">
    <property type="entry name" value="NAC"/>
    <property type="match status" value="1"/>
</dbReference>
<evidence type="ECO:0000313" key="7">
    <source>
        <dbReference type="EMBL" id="KAG0517460.1"/>
    </source>
</evidence>
<reference evidence="7" key="1">
    <citation type="journal article" date="2019" name="BMC Genomics">
        <title>A new reference genome for Sorghum bicolor reveals high levels of sequence similarity between sweet and grain genotypes: implications for the genetics of sugar metabolism.</title>
        <authorList>
            <person name="Cooper E.A."/>
            <person name="Brenton Z.W."/>
            <person name="Flinn B.S."/>
            <person name="Jenkins J."/>
            <person name="Shu S."/>
            <person name="Flowers D."/>
            <person name="Luo F."/>
            <person name="Wang Y."/>
            <person name="Xia P."/>
            <person name="Barry K."/>
            <person name="Daum C."/>
            <person name="Lipzen A."/>
            <person name="Yoshinaga Y."/>
            <person name="Schmutz J."/>
            <person name="Saski C."/>
            <person name="Vermerris W."/>
            <person name="Kresovich S."/>
        </authorList>
    </citation>
    <scope>NUCLEOTIDE SEQUENCE</scope>
</reference>
<dbReference type="Pfam" id="PF02365">
    <property type="entry name" value="NAM"/>
    <property type="match status" value="1"/>
</dbReference>
<dbReference type="FunFam" id="2.170.150.80:FF:000006">
    <property type="entry name" value="NAC domain-containing protein 100-like"/>
    <property type="match status" value="1"/>
</dbReference>
<dbReference type="PANTHER" id="PTHR31744">
    <property type="entry name" value="PROTEIN CUP-SHAPED COTYLEDON 2-RELATED"/>
    <property type="match status" value="1"/>
</dbReference>
<reference evidence="7" key="2">
    <citation type="submission" date="2020-10" db="EMBL/GenBank/DDBJ databases">
        <authorList>
            <person name="Cooper E.A."/>
            <person name="Brenton Z.W."/>
            <person name="Flinn B.S."/>
            <person name="Jenkins J."/>
            <person name="Shu S."/>
            <person name="Flowers D."/>
            <person name="Luo F."/>
            <person name="Wang Y."/>
            <person name="Xia P."/>
            <person name="Barry K."/>
            <person name="Daum C."/>
            <person name="Lipzen A."/>
            <person name="Yoshinaga Y."/>
            <person name="Schmutz J."/>
            <person name="Saski C."/>
            <person name="Vermerris W."/>
            <person name="Kresovich S."/>
        </authorList>
    </citation>
    <scope>NUCLEOTIDE SEQUENCE</scope>
</reference>
<dbReference type="AlphaFoldDB" id="A0A921QAL9"/>
<dbReference type="Gene3D" id="2.170.150.80">
    <property type="entry name" value="NAC domain"/>
    <property type="match status" value="1"/>
</dbReference>
<proteinExistence type="predicted"/>
<keyword evidence="4" id="KW-0804">Transcription</keyword>
<keyword evidence="5" id="KW-0539">Nucleus</keyword>
<evidence type="ECO:0000256" key="3">
    <source>
        <dbReference type="ARBA" id="ARBA00023125"/>
    </source>
</evidence>
<comment type="subcellular location">
    <subcellularLocation>
        <location evidence="1">Nucleus</location>
    </subcellularLocation>
</comment>
<keyword evidence="2" id="KW-0805">Transcription regulation</keyword>
<gene>
    <name evidence="7" type="ORF">BDA96_09G091400</name>
</gene>
<dbReference type="SUPFAM" id="SSF101941">
    <property type="entry name" value="NAC domain"/>
    <property type="match status" value="1"/>
</dbReference>
<comment type="caution">
    <text evidence="7">The sequence shown here is derived from an EMBL/GenBank/DDBJ whole genome shotgun (WGS) entry which is preliminary data.</text>
</comment>